<dbReference type="InParanoid" id="Q23T78"/>
<organism evidence="1 2">
    <name type="scientific">Tetrahymena thermophila (strain SB210)</name>
    <dbReference type="NCBI Taxonomy" id="312017"/>
    <lineage>
        <taxon>Eukaryota</taxon>
        <taxon>Sar</taxon>
        <taxon>Alveolata</taxon>
        <taxon>Ciliophora</taxon>
        <taxon>Intramacronucleata</taxon>
        <taxon>Oligohymenophorea</taxon>
        <taxon>Hymenostomatida</taxon>
        <taxon>Tetrahymenina</taxon>
        <taxon>Tetrahymenidae</taxon>
        <taxon>Tetrahymena</taxon>
    </lineage>
</organism>
<sequence>MQSNSVVEKNIFQINAEKGNIFFLGHQKEQKQIEAPKFFATFETPQVKRSNSFLENMDTEYNKSSVKRELSPSLLSEGLEMEDLHYYIDQRFDTTPKIDSYVCGKKRRLKHLNNEDQQSYNSQINNLKDSEQKNEEVQLQKQLKFIY</sequence>
<dbReference type="Proteomes" id="UP000009168">
    <property type="component" value="Unassembled WGS sequence"/>
</dbReference>
<dbReference type="AlphaFoldDB" id="Q23T78"/>
<accession>Q23T78</accession>
<dbReference type="GeneID" id="7840460"/>
<name>Q23T78_TETTS</name>
<dbReference type="EMBL" id="GG662636">
    <property type="protein sequence ID" value="EAR99828.2"/>
    <property type="molecule type" value="Genomic_DNA"/>
</dbReference>
<evidence type="ECO:0000313" key="1">
    <source>
        <dbReference type="EMBL" id="EAR99828.2"/>
    </source>
</evidence>
<dbReference type="KEGG" id="tet:TTHERM_00668040"/>
<gene>
    <name evidence="1" type="ORF">TTHERM_00668040</name>
</gene>
<dbReference type="RefSeq" id="XP_001020073.2">
    <property type="nucleotide sequence ID" value="XM_001020073.2"/>
</dbReference>
<evidence type="ECO:0000313" key="2">
    <source>
        <dbReference type="Proteomes" id="UP000009168"/>
    </source>
</evidence>
<keyword evidence="2" id="KW-1185">Reference proteome</keyword>
<dbReference type="HOGENOM" id="CLU_1735138_0_0_1"/>
<protein>
    <submittedName>
        <fullName evidence="1">Uncharacterized protein</fullName>
    </submittedName>
</protein>
<reference evidence="2" key="1">
    <citation type="journal article" date="2006" name="PLoS Biol.">
        <title>Macronuclear genome sequence of the ciliate Tetrahymena thermophila, a model eukaryote.</title>
        <authorList>
            <person name="Eisen J.A."/>
            <person name="Coyne R.S."/>
            <person name="Wu M."/>
            <person name="Wu D."/>
            <person name="Thiagarajan M."/>
            <person name="Wortman J.R."/>
            <person name="Badger J.H."/>
            <person name="Ren Q."/>
            <person name="Amedeo P."/>
            <person name="Jones K.M."/>
            <person name="Tallon L.J."/>
            <person name="Delcher A.L."/>
            <person name="Salzberg S.L."/>
            <person name="Silva J.C."/>
            <person name="Haas B.J."/>
            <person name="Majoros W.H."/>
            <person name="Farzad M."/>
            <person name="Carlton J.M."/>
            <person name="Smith R.K. Jr."/>
            <person name="Garg J."/>
            <person name="Pearlman R.E."/>
            <person name="Karrer K.M."/>
            <person name="Sun L."/>
            <person name="Manning G."/>
            <person name="Elde N.C."/>
            <person name="Turkewitz A.P."/>
            <person name="Asai D.J."/>
            <person name="Wilkes D.E."/>
            <person name="Wang Y."/>
            <person name="Cai H."/>
            <person name="Collins K."/>
            <person name="Stewart B.A."/>
            <person name="Lee S.R."/>
            <person name="Wilamowska K."/>
            <person name="Weinberg Z."/>
            <person name="Ruzzo W.L."/>
            <person name="Wloga D."/>
            <person name="Gaertig J."/>
            <person name="Frankel J."/>
            <person name="Tsao C.-C."/>
            <person name="Gorovsky M.A."/>
            <person name="Keeling P.J."/>
            <person name="Waller R.F."/>
            <person name="Patron N.J."/>
            <person name="Cherry J.M."/>
            <person name="Stover N.A."/>
            <person name="Krieger C.J."/>
            <person name="del Toro C."/>
            <person name="Ryder H.F."/>
            <person name="Williamson S.C."/>
            <person name="Barbeau R.A."/>
            <person name="Hamilton E.P."/>
            <person name="Orias E."/>
        </authorList>
    </citation>
    <scope>NUCLEOTIDE SEQUENCE [LARGE SCALE GENOMIC DNA]</scope>
    <source>
        <strain evidence="2">SB210</strain>
    </source>
</reference>
<proteinExistence type="predicted"/>